<dbReference type="PANTHER" id="PTHR30462">
    <property type="entry name" value="INTERMEMBRANE TRANSPORT PROTEIN PQIB-RELATED"/>
    <property type="match status" value="1"/>
</dbReference>
<proteinExistence type="predicted"/>
<comment type="subcellular location">
    <subcellularLocation>
        <location evidence="1">Cell inner membrane</location>
    </subcellularLocation>
</comment>
<feature type="domain" description="Mce/MlaD" evidence="8">
    <location>
        <begin position="294"/>
        <end position="391"/>
    </location>
</feature>
<reference evidence="9" key="1">
    <citation type="submission" date="2021-06" db="EMBL/GenBank/DDBJ databases">
        <title>Thalassococcus sp. CAU 1522 isolated from sea sand, Republic of Korea.</title>
        <authorList>
            <person name="Kim W."/>
        </authorList>
    </citation>
    <scope>NUCLEOTIDE SEQUENCE</scope>
    <source>
        <strain evidence="9">CAU 1522</strain>
    </source>
</reference>
<dbReference type="InterPro" id="IPR003399">
    <property type="entry name" value="Mce/MlaD"/>
</dbReference>
<comment type="caution">
    <text evidence="9">The sequence shown here is derived from an EMBL/GenBank/DDBJ whole genome shotgun (WGS) entry which is preliminary data.</text>
</comment>
<evidence type="ECO:0000256" key="6">
    <source>
        <dbReference type="ARBA" id="ARBA00023136"/>
    </source>
</evidence>
<keyword evidence="6 7" id="KW-0472">Membrane</keyword>
<evidence type="ECO:0000256" key="1">
    <source>
        <dbReference type="ARBA" id="ARBA00004533"/>
    </source>
</evidence>
<evidence type="ECO:0000256" key="3">
    <source>
        <dbReference type="ARBA" id="ARBA00022519"/>
    </source>
</evidence>
<dbReference type="Pfam" id="PF02470">
    <property type="entry name" value="MlaD"/>
    <property type="match status" value="3"/>
</dbReference>
<sequence length="794" mass="84105">MTEKQPAEMRVNPPKRSAWRNLSVVWLVPLMALVASLGIAWQNYADRGTLIEITFPEAAGIAEGETTLRYRDVVIGTVEKVGFTEDLAEVKVDVRVDNEVVPFLDDEATFWIVRPQVSARGISGLSTVLSGVYIAGGWDQNPGTPQLSFRGAAQPPLVQPGENGTRIVLRTNDGTSVSAGAPILYRGIEVGQLEQPRLTATGDAILIDAFIEAPHDRLVSQATRFWDASGFSVSLGTSGFQLDVDSLASLVTGGVSFETIYSGGGPIEAGQVFDLYPDEEEARRRPFLALDDNTVSFTVVFGESVSGLTNGADVTYRGLPVGQVRALRSELEQTEFGVVLGLKADIAIDPQRMGLPVEMAQEDVIRFFSGAVANGLRARLGASGLFGGNLIVELVEVADAPFSALDTNADPYPILPSVESDLPDFATTAQGVLDRLDALPIEDLLNQAISLMNAVEDVARAEGTRQAPDAVLALIEDTRSLIASEDTQAIPEELRSTINDLRTVVADLREQDAAQALTDALRSADQVAKDVSTATEGLPQLIADLNAVATKANGLAVEDLVASANRVLDNADALIADDNTRALPETLTKALTEVELAVTDARGIMGELREQGAVEALTNALRKADEVAADLSASTEGLPQLVEDLGAVAEKANALPLDELVASANRVLASADALVSSDDTKQLPVALTGALEQVEAALADLRAGGTVENVNETLASARDAADAIAKAASDLPELSTRLNQLVRQAETLVNSYGDRSTFNAGTLTALRDVSDAARAVSRLAREIERNPNSLLFGR</sequence>
<feature type="transmembrane region" description="Helical" evidence="7">
    <location>
        <begin position="21"/>
        <end position="41"/>
    </location>
</feature>
<evidence type="ECO:0000259" key="8">
    <source>
        <dbReference type="Pfam" id="PF02470"/>
    </source>
</evidence>
<evidence type="ECO:0000313" key="10">
    <source>
        <dbReference type="Proteomes" id="UP001166293"/>
    </source>
</evidence>
<dbReference type="RefSeq" id="WP_217779978.1">
    <property type="nucleotide sequence ID" value="NZ_JAHRWL010000003.1"/>
</dbReference>
<evidence type="ECO:0000256" key="4">
    <source>
        <dbReference type="ARBA" id="ARBA00022692"/>
    </source>
</evidence>
<dbReference type="PANTHER" id="PTHR30462:SF0">
    <property type="entry name" value="INTERMEMBRANE TRANSPORT PROTEIN YEBT"/>
    <property type="match status" value="1"/>
</dbReference>
<keyword evidence="2" id="KW-1003">Cell membrane</keyword>
<protein>
    <submittedName>
        <fullName evidence="9">MCE family protein</fullName>
    </submittedName>
</protein>
<feature type="domain" description="Mce/MlaD" evidence="8">
    <location>
        <begin position="164"/>
        <end position="222"/>
    </location>
</feature>
<gene>
    <name evidence="9" type="ORF">KUH32_17635</name>
</gene>
<keyword evidence="10" id="KW-1185">Reference proteome</keyword>
<organism evidence="9 10">
    <name type="scientific">Thalassococcus arenae</name>
    <dbReference type="NCBI Taxonomy" id="2851652"/>
    <lineage>
        <taxon>Bacteria</taxon>
        <taxon>Pseudomonadati</taxon>
        <taxon>Pseudomonadota</taxon>
        <taxon>Alphaproteobacteria</taxon>
        <taxon>Rhodobacterales</taxon>
        <taxon>Roseobacteraceae</taxon>
        <taxon>Thalassococcus</taxon>
    </lineage>
</organism>
<evidence type="ECO:0000256" key="2">
    <source>
        <dbReference type="ARBA" id="ARBA00022475"/>
    </source>
</evidence>
<evidence type="ECO:0000313" key="9">
    <source>
        <dbReference type="EMBL" id="MBV2361590.1"/>
    </source>
</evidence>
<dbReference type="InterPro" id="IPR051800">
    <property type="entry name" value="PqiA-PqiB_transport"/>
</dbReference>
<keyword evidence="5 7" id="KW-1133">Transmembrane helix</keyword>
<evidence type="ECO:0000256" key="5">
    <source>
        <dbReference type="ARBA" id="ARBA00022989"/>
    </source>
</evidence>
<name>A0ABS6NDC6_9RHOB</name>
<accession>A0ABS6NDC6</accession>
<dbReference type="EMBL" id="JAHRWL010000003">
    <property type="protein sequence ID" value="MBV2361590.1"/>
    <property type="molecule type" value="Genomic_DNA"/>
</dbReference>
<dbReference type="Proteomes" id="UP001166293">
    <property type="component" value="Unassembled WGS sequence"/>
</dbReference>
<feature type="domain" description="Mce/MlaD" evidence="8">
    <location>
        <begin position="48"/>
        <end position="134"/>
    </location>
</feature>
<keyword evidence="3" id="KW-0997">Cell inner membrane</keyword>
<evidence type="ECO:0000256" key="7">
    <source>
        <dbReference type="SAM" id="Phobius"/>
    </source>
</evidence>
<keyword evidence="4 7" id="KW-0812">Transmembrane</keyword>